<protein>
    <submittedName>
        <fullName evidence="2">Uncharacterized protein</fullName>
    </submittedName>
</protein>
<dbReference type="PANTHER" id="PTHR23313">
    <property type="entry name" value="TSEC1-RELATED"/>
    <property type="match status" value="1"/>
</dbReference>
<name>A0A5N3UY90_MUNMU</name>
<dbReference type="PANTHER" id="PTHR23313:SF0">
    <property type="entry name" value="TESTIS-EXPRESSED PROTEIN 9"/>
    <property type="match status" value="1"/>
</dbReference>
<keyword evidence="3" id="KW-1185">Reference proteome</keyword>
<comment type="caution">
    <text evidence="2">The sequence shown here is derived from an EMBL/GenBank/DDBJ whole genome shotgun (WGS) entry which is preliminary data.</text>
</comment>
<dbReference type="AlphaFoldDB" id="A0A5N3UY90"/>
<gene>
    <name evidence="2" type="ORF">FD754_018684</name>
</gene>
<keyword evidence="1" id="KW-0175">Coiled coil</keyword>
<feature type="coiled-coil region" evidence="1">
    <location>
        <begin position="22"/>
        <end position="49"/>
    </location>
</feature>
<proteinExistence type="predicted"/>
<evidence type="ECO:0000313" key="3">
    <source>
        <dbReference type="Proteomes" id="UP000326458"/>
    </source>
</evidence>
<reference evidence="2 3" key="1">
    <citation type="submission" date="2019-06" db="EMBL/GenBank/DDBJ databases">
        <title>Discovery of a novel chromosome fission-fusion reversal in muntjac.</title>
        <authorList>
            <person name="Mudd A.B."/>
            <person name="Bredeson J.V."/>
            <person name="Baum R."/>
            <person name="Hockemeyer D."/>
            <person name="Rokhsar D.S."/>
        </authorList>
    </citation>
    <scope>NUCLEOTIDE SEQUENCE [LARGE SCALE GENOMIC DNA]</scope>
    <source>
        <strain evidence="2">UTSW_UCB_Mm</strain>
        <tissue evidence="2">Fibroblast cell line</tissue>
    </source>
</reference>
<accession>A0A5N3UY90</accession>
<evidence type="ECO:0000256" key="1">
    <source>
        <dbReference type="SAM" id="Coils"/>
    </source>
</evidence>
<organism evidence="2 3">
    <name type="scientific">Muntiacus muntjak</name>
    <name type="common">Barking deer</name>
    <name type="synonym">Indian muntjac</name>
    <dbReference type="NCBI Taxonomy" id="9888"/>
    <lineage>
        <taxon>Eukaryota</taxon>
        <taxon>Metazoa</taxon>
        <taxon>Chordata</taxon>
        <taxon>Craniata</taxon>
        <taxon>Vertebrata</taxon>
        <taxon>Euteleostomi</taxon>
        <taxon>Mammalia</taxon>
        <taxon>Eutheria</taxon>
        <taxon>Laurasiatheria</taxon>
        <taxon>Artiodactyla</taxon>
        <taxon>Ruminantia</taxon>
        <taxon>Pecora</taxon>
        <taxon>Cervidae</taxon>
        <taxon>Muntiacinae</taxon>
        <taxon>Muntiacus</taxon>
    </lineage>
</organism>
<evidence type="ECO:0000313" key="2">
    <source>
        <dbReference type="EMBL" id="KAB0341758.1"/>
    </source>
</evidence>
<feature type="non-terminal residue" evidence="2">
    <location>
        <position position="1"/>
    </location>
</feature>
<dbReference type="EMBL" id="VCEA01000003">
    <property type="protein sequence ID" value="KAB0341758.1"/>
    <property type="molecule type" value="Genomic_DNA"/>
</dbReference>
<sequence length="64" mass="7482">LQQQLSELENKRRLQKQAVASQSAMEVRLNRALEEAEKYKLELSKLRQNNKSVTSFSEDQFSNI</sequence>
<dbReference type="Proteomes" id="UP000326458">
    <property type="component" value="Unassembled WGS sequence"/>
</dbReference>